<dbReference type="CDD" id="cd00112">
    <property type="entry name" value="LDLa"/>
    <property type="match status" value="2"/>
</dbReference>
<comment type="subcellular location">
    <subcellularLocation>
        <location evidence="1">Secreted</location>
    </subcellularLocation>
</comment>
<evidence type="ECO:0000313" key="10">
    <source>
        <dbReference type="EMBL" id="CAL1278013.1"/>
    </source>
</evidence>
<accession>A0AAV2A5V7</accession>
<dbReference type="InterPro" id="IPR023415">
    <property type="entry name" value="LDLR_class-A_CS"/>
</dbReference>
<evidence type="ECO:0000256" key="2">
    <source>
        <dbReference type="ARBA" id="ARBA00022525"/>
    </source>
</evidence>
<evidence type="ECO:0000256" key="8">
    <source>
        <dbReference type="PIRSR" id="PIRSR602157-2"/>
    </source>
</evidence>
<keyword evidence="4" id="KW-0677">Repeat</keyword>
<dbReference type="EMBL" id="CAXIEN010000107">
    <property type="protein sequence ID" value="CAL1278013.1"/>
    <property type="molecule type" value="Genomic_DNA"/>
</dbReference>
<dbReference type="PRINTS" id="PR00261">
    <property type="entry name" value="LDLRECEPTOR"/>
</dbReference>
<keyword evidence="11" id="KW-1185">Reference proteome</keyword>
<organism evidence="10 11">
    <name type="scientific">Larinioides sclopetarius</name>
    <dbReference type="NCBI Taxonomy" id="280406"/>
    <lineage>
        <taxon>Eukaryota</taxon>
        <taxon>Metazoa</taxon>
        <taxon>Ecdysozoa</taxon>
        <taxon>Arthropoda</taxon>
        <taxon>Chelicerata</taxon>
        <taxon>Arachnida</taxon>
        <taxon>Araneae</taxon>
        <taxon>Araneomorphae</taxon>
        <taxon>Entelegynae</taxon>
        <taxon>Araneoidea</taxon>
        <taxon>Araneidae</taxon>
        <taxon>Larinioides</taxon>
    </lineage>
</organism>
<evidence type="ECO:0000256" key="5">
    <source>
        <dbReference type="ARBA" id="ARBA00023157"/>
    </source>
</evidence>
<dbReference type="Gene3D" id="1.50.10.20">
    <property type="match status" value="1"/>
</dbReference>
<dbReference type="Gene3D" id="2.170.130.30">
    <property type="match status" value="1"/>
</dbReference>
<evidence type="ECO:0000256" key="1">
    <source>
        <dbReference type="ARBA" id="ARBA00004613"/>
    </source>
</evidence>
<feature type="disulfide bond" evidence="8">
    <location>
        <begin position="310"/>
        <end position="349"/>
    </location>
</feature>
<comment type="caution">
    <text evidence="10">The sequence shown here is derived from an EMBL/GenBank/DDBJ whole genome shotgun (WGS) entry which is preliminary data.</text>
</comment>
<dbReference type="Pfam" id="PF00057">
    <property type="entry name" value="Ldl_recept_a"/>
    <property type="match status" value="2"/>
</dbReference>
<proteinExistence type="predicted"/>
<dbReference type="InterPro" id="IPR051588">
    <property type="entry name" value="Cobalamin_Transport"/>
</dbReference>
<reference evidence="10 11" key="1">
    <citation type="submission" date="2024-04" db="EMBL/GenBank/DDBJ databases">
        <authorList>
            <person name="Rising A."/>
            <person name="Reimegard J."/>
            <person name="Sonavane S."/>
            <person name="Akerstrom W."/>
            <person name="Nylinder S."/>
            <person name="Hedman E."/>
            <person name="Kallberg Y."/>
        </authorList>
    </citation>
    <scope>NUCLEOTIDE SEQUENCE [LARGE SCALE GENOMIC DNA]</scope>
</reference>
<feature type="binding site" evidence="7">
    <location>
        <position position="338"/>
    </location>
    <ligand>
        <name>cyanocob(III)alamin</name>
        <dbReference type="ChEBI" id="CHEBI:17439"/>
    </ligand>
</feature>
<keyword evidence="7" id="KW-0170">Cobalt</keyword>
<keyword evidence="2" id="KW-0964">Secreted</keyword>
<protein>
    <submittedName>
        <fullName evidence="10">Uncharacterized protein</fullName>
    </submittedName>
</protein>
<sequence length="530" mass="60259">MDAYIIFMLTVFEFESPNSRWGECCVQLHESVVIYKTKLPTFIFTVNPKRNYKYVKKMLRVIGEDDLFLLAIIFLLSPDMMDSQMDKKINLKIVLITLLACVIFQYAEADVPCSSSVFKCLNGKCIHRNWFCDSADDCGDNSDERHCVIDSRTPCPSGWVRCPNNQRCIPGHWMCDGTTDCSGISEETNCAKIKLKTWFLQKRKASICTDKWGPQIHRIAIALHLADESTFNPGSNTGDEIRYELTIKLLQHHANGKKMSSQELSTYIHAMLVTCIDPKDFYGENLVLELRKRVEAAGNYTNPFQILALCNAGDTMTAKDVERVITAFESEHRPFWTDLQALASIALACISSRTEGIVDERILSGMLQELKGRQFRNGTVDNFRTTALATQEEALQKVLDINGETMAVRYSVWMGDKINLARTWRLRVRTNSTIYVAIEAVAKLDNRQKVKYNVVDGKPYVKAVSGIEDDPEMGTYWFIYLRSSNSDEQPKIVEESPVDLKLLPNQEVILWYKLAPWNGPTLVENTTIST</sequence>
<dbReference type="GO" id="GO:0015889">
    <property type="term" value="P:cobalamin transport"/>
    <property type="evidence" value="ECO:0007669"/>
    <property type="project" value="InterPro"/>
</dbReference>
<feature type="disulfide bond" evidence="9">
    <location>
        <begin position="175"/>
        <end position="190"/>
    </location>
</feature>
<dbReference type="PROSITE" id="PS50068">
    <property type="entry name" value="LDLRA_2"/>
    <property type="match status" value="2"/>
</dbReference>
<dbReference type="PANTHER" id="PTHR10559">
    <property type="entry name" value="TRANSCOBALAMIN-1/GASTRIC INTRINSIC FACTOR"/>
    <property type="match status" value="1"/>
</dbReference>
<gene>
    <name evidence="10" type="ORF">LARSCL_LOCUS9539</name>
</gene>
<evidence type="ECO:0000313" key="11">
    <source>
        <dbReference type="Proteomes" id="UP001497382"/>
    </source>
</evidence>
<feature type="disulfide bond" evidence="9">
    <location>
        <begin position="132"/>
        <end position="147"/>
    </location>
</feature>
<dbReference type="FunFam" id="4.10.400.10:FF:000034">
    <property type="entry name" value="Low-density lipoprotein receptor-related protein 2"/>
    <property type="match status" value="1"/>
</dbReference>
<dbReference type="InterPro" id="IPR002157">
    <property type="entry name" value="Cbl-bd_prot"/>
</dbReference>
<feature type="disulfide bond" evidence="9">
    <location>
        <begin position="113"/>
        <end position="125"/>
    </location>
</feature>
<dbReference type="GO" id="GO:0005615">
    <property type="term" value="C:extracellular space"/>
    <property type="evidence" value="ECO:0007669"/>
    <property type="project" value="TreeGrafter"/>
</dbReference>
<dbReference type="PROSITE" id="PS01209">
    <property type="entry name" value="LDLRA_1"/>
    <property type="match status" value="2"/>
</dbReference>
<dbReference type="Gene3D" id="4.10.400.10">
    <property type="entry name" value="Low-density Lipoprotein Receptor"/>
    <property type="match status" value="2"/>
</dbReference>
<dbReference type="SUPFAM" id="SSF57424">
    <property type="entry name" value="LDL receptor-like module"/>
    <property type="match status" value="2"/>
</dbReference>
<dbReference type="InterPro" id="IPR036055">
    <property type="entry name" value="LDL_receptor-like_sf"/>
</dbReference>
<evidence type="ECO:0000256" key="4">
    <source>
        <dbReference type="ARBA" id="ARBA00022737"/>
    </source>
</evidence>
<dbReference type="InterPro" id="IPR002172">
    <property type="entry name" value="LDrepeatLR_classA_rpt"/>
</dbReference>
<dbReference type="Proteomes" id="UP001497382">
    <property type="component" value="Unassembled WGS sequence"/>
</dbReference>
<name>A0AAV2A5V7_9ARAC</name>
<dbReference type="PANTHER" id="PTHR10559:SF18">
    <property type="entry name" value="TRANSCOBALAMIN II"/>
    <property type="match status" value="1"/>
</dbReference>
<dbReference type="GO" id="GO:0031419">
    <property type="term" value="F:cobalamin binding"/>
    <property type="evidence" value="ECO:0007669"/>
    <property type="project" value="InterPro"/>
</dbReference>
<evidence type="ECO:0000256" key="3">
    <source>
        <dbReference type="ARBA" id="ARBA00022729"/>
    </source>
</evidence>
<dbReference type="Pfam" id="PF01122">
    <property type="entry name" value="Cobalamin_bind"/>
    <property type="match status" value="1"/>
</dbReference>
<comment type="caution">
    <text evidence="9">Lacks conserved residue(s) required for the propagation of feature annotation.</text>
</comment>
<evidence type="ECO:0000256" key="7">
    <source>
        <dbReference type="PIRSR" id="PIRSR602157-1"/>
    </source>
</evidence>
<dbReference type="AlphaFoldDB" id="A0AAV2A5V7"/>
<evidence type="ECO:0000256" key="6">
    <source>
        <dbReference type="ARBA" id="ARBA00023180"/>
    </source>
</evidence>
<evidence type="ECO:0000256" key="9">
    <source>
        <dbReference type="PROSITE-ProRule" id="PRU00124"/>
    </source>
</evidence>
<dbReference type="SMART" id="SM00192">
    <property type="entry name" value="LDLa"/>
    <property type="match status" value="2"/>
</dbReference>
<keyword evidence="3" id="KW-0732">Signal</keyword>
<feature type="disulfide bond" evidence="9">
    <location>
        <begin position="120"/>
        <end position="138"/>
    </location>
</feature>
<keyword evidence="5 8" id="KW-1015">Disulfide bond</keyword>
<keyword evidence="6" id="KW-0325">Glycoprotein</keyword>